<keyword evidence="2 13" id="KW-0963">Cytoplasm</keyword>
<evidence type="ECO:0000259" key="14">
    <source>
        <dbReference type="Pfam" id="PF01113"/>
    </source>
</evidence>
<dbReference type="InterPro" id="IPR022664">
    <property type="entry name" value="DapB_N_CS"/>
</dbReference>
<dbReference type="GO" id="GO:0009089">
    <property type="term" value="P:lysine biosynthetic process via diaminopimelate"/>
    <property type="evidence" value="ECO:0007669"/>
    <property type="project" value="UniProtKB-UniRule"/>
</dbReference>
<keyword evidence="5 13" id="KW-0220">Diaminopimelate biosynthesis</keyword>
<keyword evidence="7 13" id="KW-0520">NAD</keyword>
<dbReference type="GO" id="GO:0019877">
    <property type="term" value="P:diaminopimelate biosynthetic process"/>
    <property type="evidence" value="ECO:0007669"/>
    <property type="project" value="UniProtKB-UniRule"/>
</dbReference>
<gene>
    <name evidence="13" type="primary">dapB</name>
    <name evidence="16" type="ORF">SAMN05421870_113186</name>
</gene>
<comment type="catalytic activity">
    <reaction evidence="12 13">
        <text>(S)-2,3,4,5-tetrahydrodipicolinate + NAD(+) + H2O = (2S,4S)-4-hydroxy-2,3,4,5-tetrahydrodipicolinate + NADH + H(+)</text>
        <dbReference type="Rhea" id="RHEA:35323"/>
        <dbReference type="ChEBI" id="CHEBI:15377"/>
        <dbReference type="ChEBI" id="CHEBI:15378"/>
        <dbReference type="ChEBI" id="CHEBI:16845"/>
        <dbReference type="ChEBI" id="CHEBI:57540"/>
        <dbReference type="ChEBI" id="CHEBI:57945"/>
        <dbReference type="ChEBI" id="CHEBI:67139"/>
        <dbReference type="EC" id="1.17.1.8"/>
    </reaction>
</comment>
<evidence type="ECO:0000256" key="12">
    <source>
        <dbReference type="ARBA" id="ARBA00049396"/>
    </source>
</evidence>
<dbReference type="Pfam" id="PF05173">
    <property type="entry name" value="DapB_C"/>
    <property type="match status" value="1"/>
</dbReference>
<dbReference type="AlphaFoldDB" id="A0A1H9VVD5"/>
<dbReference type="UniPathway" id="UPA00034">
    <property type="reaction ID" value="UER00018"/>
</dbReference>
<protein>
    <recommendedName>
        <fullName evidence="10 13">4-hydroxy-tetrahydrodipicolinate reductase</fullName>
        <shortName evidence="13">HTPA reductase</shortName>
        <ecNumber evidence="10 13">1.17.1.8</ecNumber>
    </recommendedName>
</protein>
<dbReference type="InterPro" id="IPR000846">
    <property type="entry name" value="DapB_N"/>
</dbReference>
<feature type="domain" description="Dihydrodipicolinate reductase C-terminal" evidence="15">
    <location>
        <begin position="111"/>
        <end position="247"/>
    </location>
</feature>
<dbReference type="PROSITE" id="PS01298">
    <property type="entry name" value="DAPB"/>
    <property type="match status" value="1"/>
</dbReference>
<dbReference type="Proteomes" id="UP000182841">
    <property type="component" value="Unassembled WGS sequence"/>
</dbReference>
<evidence type="ECO:0000256" key="4">
    <source>
        <dbReference type="ARBA" id="ARBA00022857"/>
    </source>
</evidence>
<comment type="caution">
    <text evidence="13">Was originally thought to be a dihydrodipicolinate reductase (DHDPR), catalyzing the conversion of dihydrodipicolinate to tetrahydrodipicolinate. However, it was shown in E.coli that the substrate of the enzymatic reaction is not dihydrodipicolinate (DHDP) but in fact (2S,4S)-4-hydroxy-2,3,4,5-tetrahydrodipicolinic acid (HTPA), the product released by the DapA-catalyzed reaction.</text>
</comment>
<dbReference type="Pfam" id="PF01113">
    <property type="entry name" value="DapB_N"/>
    <property type="match status" value="1"/>
</dbReference>
<keyword evidence="6 13" id="KW-0560">Oxidoreductase</keyword>
<evidence type="ECO:0000256" key="13">
    <source>
        <dbReference type="HAMAP-Rule" id="MF_00102"/>
    </source>
</evidence>
<comment type="catalytic activity">
    <reaction evidence="11 13">
        <text>(S)-2,3,4,5-tetrahydrodipicolinate + NADP(+) + H2O = (2S,4S)-4-hydroxy-2,3,4,5-tetrahydrodipicolinate + NADPH + H(+)</text>
        <dbReference type="Rhea" id="RHEA:35331"/>
        <dbReference type="ChEBI" id="CHEBI:15377"/>
        <dbReference type="ChEBI" id="CHEBI:15378"/>
        <dbReference type="ChEBI" id="CHEBI:16845"/>
        <dbReference type="ChEBI" id="CHEBI:57783"/>
        <dbReference type="ChEBI" id="CHEBI:58349"/>
        <dbReference type="ChEBI" id="CHEBI:67139"/>
        <dbReference type="EC" id="1.17.1.8"/>
    </reaction>
</comment>
<comment type="function">
    <text evidence="13">Catalyzes the conversion of 4-hydroxy-tetrahydrodipicolinate (HTPA) to tetrahydrodipicolinate.</text>
</comment>
<dbReference type="GO" id="GO:0008839">
    <property type="term" value="F:4-hydroxy-tetrahydrodipicolinate reductase"/>
    <property type="evidence" value="ECO:0007669"/>
    <property type="project" value="UniProtKB-UniRule"/>
</dbReference>
<evidence type="ECO:0000256" key="10">
    <source>
        <dbReference type="ARBA" id="ARBA00038983"/>
    </source>
</evidence>
<dbReference type="PANTHER" id="PTHR20836:SF0">
    <property type="entry name" value="4-HYDROXY-TETRAHYDRODIPICOLINATE REDUCTASE 1, CHLOROPLASTIC-RELATED"/>
    <property type="match status" value="1"/>
</dbReference>
<dbReference type="GO" id="GO:0050661">
    <property type="term" value="F:NADP binding"/>
    <property type="evidence" value="ECO:0007669"/>
    <property type="project" value="UniProtKB-UniRule"/>
</dbReference>
<keyword evidence="17" id="KW-1185">Reference proteome</keyword>
<evidence type="ECO:0000256" key="7">
    <source>
        <dbReference type="ARBA" id="ARBA00023027"/>
    </source>
</evidence>
<evidence type="ECO:0000256" key="11">
    <source>
        <dbReference type="ARBA" id="ARBA00049080"/>
    </source>
</evidence>
<dbReference type="GO" id="GO:0005829">
    <property type="term" value="C:cytosol"/>
    <property type="evidence" value="ECO:0007669"/>
    <property type="project" value="TreeGrafter"/>
</dbReference>
<evidence type="ECO:0000256" key="6">
    <source>
        <dbReference type="ARBA" id="ARBA00023002"/>
    </source>
</evidence>
<comment type="subcellular location">
    <subcellularLocation>
        <location evidence="13">Cytoplasm</location>
    </subcellularLocation>
</comment>
<comment type="similarity">
    <text evidence="1 13">Belongs to the DapB family.</text>
</comment>
<feature type="active site" description="Proton donor" evidence="13">
    <location>
        <position position="139"/>
    </location>
</feature>
<evidence type="ECO:0000256" key="2">
    <source>
        <dbReference type="ARBA" id="ARBA00022490"/>
    </source>
</evidence>
<dbReference type="RefSeq" id="WP_075002571.1">
    <property type="nucleotide sequence ID" value="NZ_FOGO01000013.1"/>
</dbReference>
<organism evidence="16 17">
    <name type="scientific">Streptomyces qinglanensis</name>
    <dbReference type="NCBI Taxonomy" id="943816"/>
    <lineage>
        <taxon>Bacteria</taxon>
        <taxon>Bacillati</taxon>
        <taxon>Actinomycetota</taxon>
        <taxon>Actinomycetes</taxon>
        <taxon>Kitasatosporales</taxon>
        <taxon>Streptomycetaceae</taxon>
        <taxon>Streptomyces</taxon>
    </lineage>
</organism>
<dbReference type="STRING" id="943816.AN217_22185"/>
<comment type="pathway">
    <text evidence="9 13">Amino-acid biosynthesis; L-lysine biosynthesis via DAP pathway; (S)-tetrahydrodipicolinate from L-aspartate: step 4/4.</text>
</comment>
<accession>A0A1H9VVD5</accession>
<evidence type="ECO:0000259" key="15">
    <source>
        <dbReference type="Pfam" id="PF05173"/>
    </source>
</evidence>
<dbReference type="Gene3D" id="3.40.50.720">
    <property type="entry name" value="NAD(P)-binding Rossmann-like Domain"/>
    <property type="match status" value="1"/>
</dbReference>
<evidence type="ECO:0000313" key="17">
    <source>
        <dbReference type="Proteomes" id="UP000182841"/>
    </source>
</evidence>
<evidence type="ECO:0000256" key="5">
    <source>
        <dbReference type="ARBA" id="ARBA00022915"/>
    </source>
</evidence>
<dbReference type="SUPFAM" id="SSF55347">
    <property type="entry name" value="Glyceraldehyde-3-phosphate dehydrogenase-like, C-terminal domain"/>
    <property type="match status" value="1"/>
</dbReference>
<dbReference type="OrthoDB" id="9790352at2"/>
<dbReference type="InterPro" id="IPR023940">
    <property type="entry name" value="DHDPR_bac"/>
</dbReference>
<dbReference type="SUPFAM" id="SSF51735">
    <property type="entry name" value="NAD(P)-binding Rossmann-fold domains"/>
    <property type="match status" value="1"/>
</dbReference>
<dbReference type="EC" id="1.17.1.8" evidence="10 13"/>
<feature type="binding site" evidence="13">
    <location>
        <begin position="145"/>
        <end position="146"/>
    </location>
    <ligand>
        <name>(S)-2,3,4,5-tetrahydrodipicolinate</name>
        <dbReference type="ChEBI" id="CHEBI:16845"/>
    </ligand>
</feature>
<keyword evidence="3 13" id="KW-0028">Amino-acid biosynthesis</keyword>
<feature type="binding site" evidence="13">
    <location>
        <begin position="105"/>
        <end position="108"/>
    </location>
    <ligand>
        <name>NAD(+)</name>
        <dbReference type="ChEBI" id="CHEBI:57540"/>
    </ligand>
</feature>
<evidence type="ECO:0000256" key="3">
    <source>
        <dbReference type="ARBA" id="ARBA00022605"/>
    </source>
</evidence>
<keyword evidence="4 13" id="KW-0521">NADP</keyword>
<dbReference type="EMBL" id="FOGO01000013">
    <property type="protein sequence ID" value="SES25635.1"/>
    <property type="molecule type" value="Genomic_DNA"/>
</dbReference>
<evidence type="ECO:0000256" key="9">
    <source>
        <dbReference type="ARBA" id="ARBA00037922"/>
    </source>
</evidence>
<feature type="binding site" evidence="13">
    <location>
        <begin position="78"/>
        <end position="80"/>
    </location>
    <ligand>
        <name>NAD(+)</name>
        <dbReference type="ChEBI" id="CHEBI:57540"/>
    </ligand>
</feature>
<evidence type="ECO:0000313" key="16">
    <source>
        <dbReference type="EMBL" id="SES25635.1"/>
    </source>
</evidence>
<dbReference type="InterPro" id="IPR036291">
    <property type="entry name" value="NAD(P)-bd_dom_sf"/>
</dbReference>
<dbReference type="GO" id="GO:0016726">
    <property type="term" value="F:oxidoreductase activity, acting on CH or CH2 groups, NAD or NADP as acceptor"/>
    <property type="evidence" value="ECO:0007669"/>
    <property type="project" value="UniProtKB-UniRule"/>
</dbReference>
<dbReference type="PIRSF" id="PIRSF000161">
    <property type="entry name" value="DHPR"/>
    <property type="match status" value="1"/>
</dbReference>
<feature type="binding site" evidence="13">
    <location>
        <position position="136"/>
    </location>
    <ligand>
        <name>(S)-2,3,4,5-tetrahydrodipicolinate</name>
        <dbReference type="ChEBI" id="CHEBI:16845"/>
    </ligand>
</feature>
<name>A0A1H9VVD5_9ACTN</name>
<sequence>MSKLRVAVLGAKGRMGSEAVRAVEGAEDMELVAALGSGDPLGTLTDAGAEVAVDLTRPDAVMGNLEFCLAHGIHAVVGTTGWTDDRLATVRAQLAAAPGTGVLIAPNFGIGAVLTMRFAQQAARFFESVEVVELHHPGKADAPSGTAVRTAQLVAEARGSAGLPAQPDATTTALEGARGADVDGVPVHAVRLRGLVAHQEVLFGDEAETLTIRHDSLHRSSFMPGVLLGVRKVPAAPGLTFGLEHFLDLD</sequence>
<reference evidence="17" key="1">
    <citation type="submission" date="2016-10" db="EMBL/GenBank/DDBJ databases">
        <authorList>
            <person name="Varghese N."/>
            <person name="Submissions S."/>
        </authorList>
    </citation>
    <scope>NUCLEOTIDE SEQUENCE [LARGE SCALE GENOMIC DNA]</scope>
    <source>
        <strain evidence="17">CGMCC 4.6825</strain>
    </source>
</reference>
<feature type="active site" description="Proton donor/acceptor" evidence="13">
    <location>
        <position position="135"/>
    </location>
</feature>
<dbReference type="FunFam" id="3.30.360.10:FF:000009">
    <property type="entry name" value="4-hydroxy-tetrahydrodipicolinate reductase"/>
    <property type="match status" value="1"/>
</dbReference>
<dbReference type="NCBIfam" id="TIGR00036">
    <property type="entry name" value="dapB"/>
    <property type="match status" value="1"/>
</dbReference>
<evidence type="ECO:0000256" key="8">
    <source>
        <dbReference type="ARBA" id="ARBA00023154"/>
    </source>
</evidence>
<comment type="caution">
    <text evidence="13">Lacks conserved residue(s) required for the propagation of feature annotation.</text>
</comment>
<feature type="domain" description="Dihydrodipicolinate reductase N-terminal" evidence="14">
    <location>
        <begin position="5"/>
        <end position="108"/>
    </location>
</feature>
<proteinExistence type="inferred from homology"/>
<dbReference type="InterPro" id="IPR022663">
    <property type="entry name" value="DapB_C"/>
</dbReference>
<dbReference type="PANTHER" id="PTHR20836">
    <property type="entry name" value="DIHYDRODIPICOLINATE REDUCTASE"/>
    <property type="match status" value="1"/>
</dbReference>
<dbReference type="HAMAP" id="MF_00102">
    <property type="entry name" value="DapB"/>
    <property type="match status" value="1"/>
</dbReference>
<evidence type="ECO:0000256" key="1">
    <source>
        <dbReference type="ARBA" id="ARBA00006642"/>
    </source>
</evidence>
<dbReference type="Gene3D" id="3.30.360.10">
    <property type="entry name" value="Dihydrodipicolinate Reductase, domain 2"/>
    <property type="match status" value="1"/>
</dbReference>
<keyword evidence="8 13" id="KW-0457">Lysine biosynthesis</keyword>
<dbReference type="GO" id="GO:0051287">
    <property type="term" value="F:NAD binding"/>
    <property type="evidence" value="ECO:0007669"/>
    <property type="project" value="UniProtKB-UniRule"/>
</dbReference>
<dbReference type="CDD" id="cd02274">
    <property type="entry name" value="DHDPR_N"/>
    <property type="match status" value="1"/>
</dbReference>
<comment type="subunit">
    <text evidence="13">Homotetramer.</text>
</comment>
<feature type="binding site" evidence="13">
    <location>
        <begin position="10"/>
        <end position="15"/>
    </location>
    <ligand>
        <name>NAD(+)</name>
        <dbReference type="ChEBI" id="CHEBI:57540"/>
    </ligand>
</feature>